<dbReference type="EMBL" id="JACGWJ010000003">
    <property type="protein sequence ID" value="KAL0430286.1"/>
    <property type="molecule type" value="Genomic_DNA"/>
</dbReference>
<reference evidence="1" key="1">
    <citation type="submission" date="2020-06" db="EMBL/GenBank/DDBJ databases">
        <authorList>
            <person name="Li T."/>
            <person name="Hu X."/>
            <person name="Zhang T."/>
            <person name="Song X."/>
            <person name="Zhang H."/>
            <person name="Dai N."/>
            <person name="Sheng W."/>
            <person name="Hou X."/>
            <person name="Wei L."/>
        </authorList>
    </citation>
    <scope>NUCLEOTIDE SEQUENCE</scope>
    <source>
        <strain evidence="1">G02</strain>
        <tissue evidence="1">Leaf</tissue>
    </source>
</reference>
<comment type="caution">
    <text evidence="1">The sequence shown here is derived from an EMBL/GenBank/DDBJ whole genome shotgun (WGS) entry which is preliminary data.</text>
</comment>
<dbReference type="PANTHER" id="PTHR37610:SF40">
    <property type="entry name" value="OS01G0909600 PROTEIN"/>
    <property type="match status" value="1"/>
</dbReference>
<dbReference type="AlphaFoldDB" id="A0AAW2VR61"/>
<name>A0AAW2VR61_SESRA</name>
<protein>
    <recommendedName>
        <fullName evidence="2">Retrotransposon gag domain-containing protein</fullName>
    </recommendedName>
</protein>
<gene>
    <name evidence="1" type="ORF">Sradi_0654600</name>
</gene>
<dbReference type="PANTHER" id="PTHR37610">
    <property type="entry name" value="CCHC-TYPE DOMAIN-CONTAINING PROTEIN"/>
    <property type="match status" value="1"/>
</dbReference>
<proteinExistence type="predicted"/>
<organism evidence="1">
    <name type="scientific">Sesamum radiatum</name>
    <name type="common">Black benniseed</name>
    <dbReference type="NCBI Taxonomy" id="300843"/>
    <lineage>
        <taxon>Eukaryota</taxon>
        <taxon>Viridiplantae</taxon>
        <taxon>Streptophyta</taxon>
        <taxon>Embryophyta</taxon>
        <taxon>Tracheophyta</taxon>
        <taxon>Spermatophyta</taxon>
        <taxon>Magnoliopsida</taxon>
        <taxon>eudicotyledons</taxon>
        <taxon>Gunneridae</taxon>
        <taxon>Pentapetalae</taxon>
        <taxon>asterids</taxon>
        <taxon>lamiids</taxon>
        <taxon>Lamiales</taxon>
        <taxon>Pedaliaceae</taxon>
        <taxon>Sesamum</taxon>
    </lineage>
</organism>
<sequence length="172" mass="19322">MKLGFIDGTNVKPAATDPSFEHWIRVDSMVTTWILNSIFKEIVEGFMYTKSAKKLWMDLEQRFGGCNGPQLYQLQKSITSLNQGNSSVGHYFTSLVKLWEEFDVLTLKTQCTCNSCTCGASKAAVDLASFMQVIQFLMGLGDDFNHVRNQLLVMDPTPNVNKAYSMVLSVEK</sequence>
<reference evidence="1" key="2">
    <citation type="journal article" date="2024" name="Plant">
        <title>Genomic evolution and insights into agronomic trait innovations of Sesamum species.</title>
        <authorList>
            <person name="Miao H."/>
            <person name="Wang L."/>
            <person name="Qu L."/>
            <person name="Liu H."/>
            <person name="Sun Y."/>
            <person name="Le M."/>
            <person name="Wang Q."/>
            <person name="Wei S."/>
            <person name="Zheng Y."/>
            <person name="Lin W."/>
            <person name="Duan Y."/>
            <person name="Cao H."/>
            <person name="Xiong S."/>
            <person name="Wang X."/>
            <person name="Wei L."/>
            <person name="Li C."/>
            <person name="Ma Q."/>
            <person name="Ju M."/>
            <person name="Zhao R."/>
            <person name="Li G."/>
            <person name="Mu C."/>
            <person name="Tian Q."/>
            <person name="Mei H."/>
            <person name="Zhang T."/>
            <person name="Gao T."/>
            <person name="Zhang H."/>
        </authorList>
    </citation>
    <scope>NUCLEOTIDE SEQUENCE</scope>
    <source>
        <strain evidence="1">G02</strain>
    </source>
</reference>
<accession>A0AAW2VR61</accession>
<evidence type="ECO:0008006" key="2">
    <source>
        <dbReference type="Google" id="ProtNLM"/>
    </source>
</evidence>
<evidence type="ECO:0000313" key="1">
    <source>
        <dbReference type="EMBL" id="KAL0430286.1"/>
    </source>
</evidence>